<dbReference type="OrthoDB" id="4206760at2759"/>
<dbReference type="VEuPathDB" id="FungiDB:AAP_02665"/>
<dbReference type="GO" id="GO:0007031">
    <property type="term" value="P:peroxisome organization"/>
    <property type="evidence" value="ECO:0007669"/>
    <property type="project" value="TreeGrafter"/>
</dbReference>
<proteinExistence type="predicted"/>
<evidence type="ECO:0000256" key="2">
    <source>
        <dbReference type="ARBA" id="ARBA00022692"/>
    </source>
</evidence>
<evidence type="ECO:0000256" key="1">
    <source>
        <dbReference type="ARBA" id="ARBA00004141"/>
    </source>
</evidence>
<evidence type="ECO:0000313" key="8">
    <source>
        <dbReference type="EMBL" id="KZZ93199.1"/>
    </source>
</evidence>
<name>A0A167ZWY4_9EURO</name>
<reference evidence="8 9" key="1">
    <citation type="journal article" date="2016" name="Genome Biol. Evol.">
        <title>Divergent and convergent evolution of fungal pathogenicity.</title>
        <authorList>
            <person name="Shang Y."/>
            <person name="Xiao G."/>
            <person name="Zheng P."/>
            <person name="Cen K."/>
            <person name="Zhan S."/>
            <person name="Wang C."/>
        </authorList>
    </citation>
    <scope>NUCLEOTIDE SEQUENCE [LARGE SCALE GENOMIC DNA]</scope>
    <source>
        <strain evidence="8 9">ARSEF 7405</strain>
    </source>
</reference>
<keyword evidence="2 6" id="KW-0812">Transmembrane</keyword>
<gene>
    <name evidence="8" type="ORF">AAP_02665</name>
</gene>
<comment type="subcellular location">
    <subcellularLocation>
        <location evidence="1">Membrane</location>
        <topology evidence="1">Multi-pass membrane protein</topology>
    </subcellularLocation>
</comment>
<comment type="caution">
    <text evidence="8">The sequence shown here is derived from an EMBL/GenBank/DDBJ whole genome shotgun (WGS) entry which is preliminary data.</text>
</comment>
<accession>A0A167ZWY4</accession>
<feature type="transmembrane region" description="Helical" evidence="6">
    <location>
        <begin position="158"/>
        <end position="178"/>
    </location>
</feature>
<dbReference type="GO" id="GO:0005778">
    <property type="term" value="C:peroxisomal membrane"/>
    <property type="evidence" value="ECO:0007669"/>
    <property type="project" value="UniProtKB-ARBA"/>
</dbReference>
<dbReference type="EMBL" id="AZGZ01000009">
    <property type="protein sequence ID" value="KZZ93199.1"/>
    <property type="molecule type" value="Genomic_DNA"/>
</dbReference>
<dbReference type="PANTHER" id="PTHR28304">
    <property type="entry name" value="PEROXISOMAL MEMBRANE PROTEIN PEX29"/>
    <property type="match status" value="1"/>
</dbReference>
<dbReference type="Pfam" id="PF06398">
    <property type="entry name" value="Pex24p"/>
    <property type="match status" value="1"/>
</dbReference>
<keyword evidence="9" id="KW-1185">Reference proteome</keyword>
<feature type="compositionally biased region" description="Polar residues" evidence="5">
    <location>
        <begin position="21"/>
        <end position="41"/>
    </location>
</feature>
<keyword evidence="3 6" id="KW-1133">Transmembrane helix</keyword>
<evidence type="ECO:0000256" key="3">
    <source>
        <dbReference type="ARBA" id="ARBA00022989"/>
    </source>
</evidence>
<evidence type="ECO:0000256" key="6">
    <source>
        <dbReference type="SAM" id="Phobius"/>
    </source>
</evidence>
<dbReference type="PANTHER" id="PTHR28304:SF2">
    <property type="entry name" value="PEROXISOMAL MEMBRANE PROTEIN PEX29"/>
    <property type="match status" value="1"/>
</dbReference>
<evidence type="ECO:0000313" key="9">
    <source>
        <dbReference type="Proteomes" id="UP000242877"/>
    </source>
</evidence>
<protein>
    <submittedName>
        <fullName evidence="8">Integral peroxisomal membrane peroxin</fullName>
    </submittedName>
</protein>
<evidence type="ECO:0000259" key="7">
    <source>
        <dbReference type="Pfam" id="PF06398"/>
    </source>
</evidence>
<keyword evidence="4 6" id="KW-0472">Membrane</keyword>
<feature type="region of interest" description="Disordered" evidence="5">
    <location>
        <begin position="1"/>
        <end position="56"/>
    </location>
</feature>
<sequence>MDSSTPPTSSILSVSPASSSNMNQRASGSSFKNMWSSLTGNRNDDDDSDADAEKEKQKELAKTITFQDKIINSLIEQVIDPSSPDSSLDGKTHHKYAGPLGNGLSLPIMTDNFRRFNGRIGVVFHFQHQVETLLQWRNPTHTFSLLATFTLVCLHPTLLVSLPLIVFLVFIMVPGYLARHPAPPRITPTTAPRLPPLRH</sequence>
<feature type="compositionally biased region" description="Low complexity" evidence="5">
    <location>
        <begin position="9"/>
        <end position="20"/>
    </location>
</feature>
<dbReference type="Proteomes" id="UP000242877">
    <property type="component" value="Unassembled WGS sequence"/>
</dbReference>
<organism evidence="8 9">
    <name type="scientific">Ascosphaera apis ARSEF 7405</name>
    <dbReference type="NCBI Taxonomy" id="392613"/>
    <lineage>
        <taxon>Eukaryota</taxon>
        <taxon>Fungi</taxon>
        <taxon>Dikarya</taxon>
        <taxon>Ascomycota</taxon>
        <taxon>Pezizomycotina</taxon>
        <taxon>Eurotiomycetes</taxon>
        <taxon>Eurotiomycetidae</taxon>
        <taxon>Onygenales</taxon>
        <taxon>Ascosphaeraceae</taxon>
        <taxon>Ascosphaera</taxon>
    </lineage>
</organism>
<dbReference type="InterPro" id="IPR052816">
    <property type="entry name" value="Peroxisomal_Membrane_PEX28-32"/>
</dbReference>
<feature type="domain" description="TECPR1-like DysF" evidence="7">
    <location>
        <begin position="104"/>
        <end position="187"/>
    </location>
</feature>
<dbReference type="InterPro" id="IPR010482">
    <property type="entry name" value="TECPR1-like_DysF"/>
</dbReference>
<dbReference type="AlphaFoldDB" id="A0A167ZWY4"/>
<evidence type="ECO:0000256" key="5">
    <source>
        <dbReference type="SAM" id="MobiDB-lite"/>
    </source>
</evidence>
<evidence type="ECO:0000256" key="4">
    <source>
        <dbReference type="ARBA" id="ARBA00023136"/>
    </source>
</evidence>